<dbReference type="Gene3D" id="3.20.20.300">
    <property type="entry name" value="Glycoside hydrolase, family 3, N-terminal domain"/>
    <property type="match status" value="2"/>
</dbReference>
<evidence type="ECO:0000256" key="1">
    <source>
        <dbReference type="ARBA" id="ARBA00000448"/>
    </source>
</evidence>
<dbReference type="GO" id="GO:0009251">
    <property type="term" value="P:glucan catabolic process"/>
    <property type="evidence" value="ECO:0007669"/>
    <property type="project" value="TreeGrafter"/>
</dbReference>
<gene>
    <name evidence="13" type="ORF">IFR04_008587</name>
</gene>
<dbReference type="GO" id="GO:0008422">
    <property type="term" value="F:beta-glucosidase activity"/>
    <property type="evidence" value="ECO:0007669"/>
    <property type="project" value="UniProtKB-EC"/>
</dbReference>
<dbReference type="PANTHER" id="PTHR42715">
    <property type="entry name" value="BETA-GLUCOSIDASE"/>
    <property type="match status" value="1"/>
</dbReference>
<evidence type="ECO:0000313" key="14">
    <source>
        <dbReference type="Proteomes" id="UP000664132"/>
    </source>
</evidence>
<dbReference type="EMBL" id="JAFJYH010000132">
    <property type="protein sequence ID" value="KAG4418311.1"/>
    <property type="molecule type" value="Genomic_DNA"/>
</dbReference>
<dbReference type="InterPro" id="IPR050288">
    <property type="entry name" value="Cellulose_deg_GH3"/>
</dbReference>
<evidence type="ECO:0000256" key="5">
    <source>
        <dbReference type="ARBA" id="ARBA00012744"/>
    </source>
</evidence>
<sequence>MYFLSALPIAFAISQLLSPVLCEDDITRRIVKDYTSKEASQAANKKTNNFIAQLTLEQKSQMVTGANGNCIGNVAAVPALGSTSICSNDGPTALNRADLISIFSAGLTAAASWDRDLIYERANALANEFKDKGVHGELGFQGYVSSDYFAVHAGLASATGGLDLNMPGKISFATVGDGTSYFGSNITAAVKSGTLPIARLDNMVHRVMLPYYLLGQDLAL</sequence>
<comment type="caution">
    <text evidence="13">The sequence shown here is derived from an EMBL/GenBank/DDBJ whole genome shotgun (WGS) entry which is preliminary data.</text>
</comment>
<evidence type="ECO:0000256" key="12">
    <source>
        <dbReference type="SAM" id="SignalP"/>
    </source>
</evidence>
<evidence type="ECO:0000256" key="11">
    <source>
        <dbReference type="ARBA" id="ARBA00024983"/>
    </source>
</evidence>
<dbReference type="InterPro" id="IPR001764">
    <property type="entry name" value="Glyco_hydro_3_N"/>
</dbReference>
<dbReference type="InterPro" id="IPR017853">
    <property type="entry name" value="GH"/>
</dbReference>
<comment type="subcellular location">
    <subcellularLocation>
        <location evidence="2">Secreted</location>
    </subcellularLocation>
</comment>
<dbReference type="PANTHER" id="PTHR42715:SF12">
    <property type="entry name" value="BETA-GLUCOSIDASE G-RELATED"/>
    <property type="match status" value="1"/>
</dbReference>
<keyword evidence="7 12" id="KW-0732">Signal</keyword>
<comment type="similarity">
    <text evidence="4">Belongs to the glycosyl hydrolase 3 family.</text>
</comment>
<reference evidence="13" key="1">
    <citation type="submission" date="2021-02" db="EMBL/GenBank/DDBJ databases">
        <title>Genome sequence Cadophora malorum strain M34.</title>
        <authorList>
            <person name="Stefanovic E."/>
            <person name="Vu D."/>
            <person name="Scully C."/>
            <person name="Dijksterhuis J."/>
            <person name="Roader J."/>
            <person name="Houbraken J."/>
        </authorList>
    </citation>
    <scope>NUCLEOTIDE SEQUENCE</scope>
    <source>
        <strain evidence="13">M34</strain>
    </source>
</reference>
<dbReference type="EC" id="3.2.1.21" evidence="5"/>
<protein>
    <recommendedName>
        <fullName evidence="5">beta-glucosidase</fullName>
        <ecNumber evidence="5">3.2.1.21</ecNumber>
    </recommendedName>
</protein>
<comment type="function">
    <text evidence="11">Beta-glucosidases are one of a number of cellulolytic enzymes involved in the degradation of cellulosic biomass. Catalyzes the last step releasing glucose from the inhibitory cellobiose.</text>
</comment>
<evidence type="ECO:0000313" key="13">
    <source>
        <dbReference type="EMBL" id="KAG4418311.1"/>
    </source>
</evidence>
<feature type="chain" id="PRO_5034248256" description="beta-glucosidase" evidence="12">
    <location>
        <begin position="23"/>
        <end position="220"/>
    </location>
</feature>
<evidence type="ECO:0000256" key="7">
    <source>
        <dbReference type="ARBA" id="ARBA00022729"/>
    </source>
</evidence>
<dbReference type="Proteomes" id="UP000664132">
    <property type="component" value="Unassembled WGS sequence"/>
</dbReference>
<dbReference type="PRINTS" id="PR00133">
    <property type="entry name" value="GLHYDRLASE3"/>
</dbReference>
<evidence type="ECO:0000256" key="2">
    <source>
        <dbReference type="ARBA" id="ARBA00004613"/>
    </source>
</evidence>
<comment type="pathway">
    <text evidence="3">Glycan metabolism; cellulose degradation.</text>
</comment>
<keyword evidence="6" id="KW-0964">Secreted</keyword>
<evidence type="ECO:0000256" key="6">
    <source>
        <dbReference type="ARBA" id="ARBA00022525"/>
    </source>
</evidence>
<evidence type="ECO:0000256" key="10">
    <source>
        <dbReference type="ARBA" id="ARBA00023295"/>
    </source>
</evidence>
<keyword evidence="8" id="KW-0378">Hydrolase</keyword>
<keyword evidence="9" id="KW-0325">Glycoprotein</keyword>
<accession>A0A8H7TG73</accession>
<dbReference type="OrthoDB" id="416222at2759"/>
<name>A0A8H7TG73_9HELO</name>
<feature type="signal peptide" evidence="12">
    <location>
        <begin position="1"/>
        <end position="22"/>
    </location>
</feature>
<evidence type="ECO:0000256" key="8">
    <source>
        <dbReference type="ARBA" id="ARBA00022801"/>
    </source>
</evidence>
<evidence type="ECO:0000256" key="9">
    <source>
        <dbReference type="ARBA" id="ARBA00023180"/>
    </source>
</evidence>
<evidence type="ECO:0000256" key="4">
    <source>
        <dbReference type="ARBA" id="ARBA00005336"/>
    </source>
</evidence>
<comment type="catalytic activity">
    <reaction evidence="1">
        <text>Hydrolysis of terminal, non-reducing beta-D-glucosyl residues with release of beta-D-glucose.</text>
        <dbReference type="EC" id="3.2.1.21"/>
    </reaction>
</comment>
<keyword evidence="14" id="KW-1185">Reference proteome</keyword>
<evidence type="ECO:0000256" key="3">
    <source>
        <dbReference type="ARBA" id="ARBA00004987"/>
    </source>
</evidence>
<dbReference type="SUPFAM" id="SSF51445">
    <property type="entry name" value="(Trans)glycosidases"/>
    <property type="match status" value="1"/>
</dbReference>
<dbReference type="InterPro" id="IPR036962">
    <property type="entry name" value="Glyco_hydro_3_N_sf"/>
</dbReference>
<organism evidence="13 14">
    <name type="scientific">Cadophora malorum</name>
    <dbReference type="NCBI Taxonomy" id="108018"/>
    <lineage>
        <taxon>Eukaryota</taxon>
        <taxon>Fungi</taxon>
        <taxon>Dikarya</taxon>
        <taxon>Ascomycota</taxon>
        <taxon>Pezizomycotina</taxon>
        <taxon>Leotiomycetes</taxon>
        <taxon>Helotiales</taxon>
        <taxon>Ploettnerulaceae</taxon>
        <taxon>Cadophora</taxon>
    </lineage>
</organism>
<dbReference type="AlphaFoldDB" id="A0A8H7TG73"/>
<dbReference type="GO" id="GO:0005576">
    <property type="term" value="C:extracellular region"/>
    <property type="evidence" value="ECO:0007669"/>
    <property type="project" value="UniProtKB-SubCell"/>
</dbReference>
<keyword evidence="10" id="KW-0326">Glycosidase</keyword>
<proteinExistence type="inferred from homology"/>